<feature type="compositionally biased region" description="Basic and acidic residues" evidence="1">
    <location>
        <begin position="19"/>
        <end position="35"/>
    </location>
</feature>
<evidence type="ECO:0000256" key="1">
    <source>
        <dbReference type="SAM" id="MobiDB-lite"/>
    </source>
</evidence>
<dbReference type="RefSeq" id="WP_326755531.1">
    <property type="nucleotide sequence ID" value="NZ_CP109134.1"/>
</dbReference>
<reference evidence="2 3" key="1">
    <citation type="submission" date="2022-10" db="EMBL/GenBank/DDBJ databases">
        <title>The complete genomes of actinobacterial strains from the NBC collection.</title>
        <authorList>
            <person name="Joergensen T.S."/>
            <person name="Alvarez Arevalo M."/>
            <person name="Sterndorff E.B."/>
            <person name="Faurdal D."/>
            <person name="Vuksanovic O."/>
            <person name="Mourched A.-S."/>
            <person name="Charusanti P."/>
            <person name="Shaw S."/>
            <person name="Blin K."/>
            <person name="Weber T."/>
        </authorList>
    </citation>
    <scope>NUCLEOTIDE SEQUENCE [LARGE SCALE GENOMIC DNA]</scope>
    <source>
        <strain evidence="2 3">NBC 01753</strain>
    </source>
</reference>
<dbReference type="GeneID" id="91547175"/>
<organism evidence="2 3">
    <name type="scientific">Streptomyces hirsutus</name>
    <dbReference type="NCBI Taxonomy" id="35620"/>
    <lineage>
        <taxon>Bacteria</taxon>
        <taxon>Bacillati</taxon>
        <taxon>Actinomycetota</taxon>
        <taxon>Actinomycetes</taxon>
        <taxon>Kitasatosporales</taxon>
        <taxon>Streptomycetaceae</taxon>
        <taxon>Streptomyces</taxon>
    </lineage>
</organism>
<accession>A0ABZ1GUD5</accession>
<sequence length="42" mass="4315">MTGSTSASRTTPGAASRTAAHDAARPRTERTERAAGETVIVD</sequence>
<feature type="region of interest" description="Disordered" evidence="1">
    <location>
        <begin position="1"/>
        <end position="42"/>
    </location>
</feature>
<keyword evidence="3" id="KW-1185">Reference proteome</keyword>
<dbReference type="EMBL" id="CP109134">
    <property type="protein sequence ID" value="WSD09794.1"/>
    <property type="molecule type" value="Genomic_DNA"/>
</dbReference>
<proteinExistence type="predicted"/>
<name>A0ABZ1GUD5_9ACTN</name>
<feature type="compositionally biased region" description="Polar residues" evidence="1">
    <location>
        <begin position="1"/>
        <end position="13"/>
    </location>
</feature>
<gene>
    <name evidence="2" type="ORF">OIE73_31395</name>
</gene>
<evidence type="ECO:0000313" key="3">
    <source>
        <dbReference type="Proteomes" id="UP001335325"/>
    </source>
</evidence>
<protein>
    <submittedName>
        <fullName evidence="2">Uncharacterized protein</fullName>
    </submittedName>
</protein>
<dbReference type="Proteomes" id="UP001335325">
    <property type="component" value="Chromosome"/>
</dbReference>
<evidence type="ECO:0000313" key="2">
    <source>
        <dbReference type="EMBL" id="WSD09794.1"/>
    </source>
</evidence>